<sequence length="471" mass="51594">MPTVTIGGEVPEALIDIKDASQTDTLGSCTIVVGATQFNKQTFSSGDKVVIERAGGDEWTGYLTANPTDESKGTIEIKAMDSRYELKESNVSRPFFQVDSGEIVRQVIRTKAEERGSEDVHRGSSLAGWESDMDVFELGNLASKQLHEKGDDVLFGGIREGGSGTYRIRFTDVPSRSVPGRAQIYKLETRLMVNDNADQITGEVELVTDEGLSLVWEIDPGSDGFTKYELALEDAEGGEIESPDTLEYRFKISGDLADNTGFAIDYATTYTFEVVDRESPLGAGGVRTTERAISRRFDESALDVIQDLGTEENYHSWVDSNEVVYFEPVGSEETDLQIVRGETAVTAADFDRDYDGIVNEVKVQGDGIQENVRDAESIRYYGVSSREEALIDESIKTSAEAQDRGNGYLAKHAWDEVAATFTIADTAYQSVEKGSSMFVDWPSADLTGYFVVNEKEVDSSGQVTLGLGVRA</sequence>
<evidence type="ECO:0000313" key="2">
    <source>
        <dbReference type="Proteomes" id="UP001056855"/>
    </source>
</evidence>
<reference evidence="1" key="1">
    <citation type="submission" date="2022-06" db="EMBL/GenBank/DDBJ databases">
        <title>Diverse halophilic archaea isolated from saline environments.</title>
        <authorList>
            <person name="Cui H.-L."/>
        </authorList>
    </citation>
    <scope>NUCLEOTIDE SEQUENCE</scope>
    <source>
        <strain evidence="1">WLHS1</strain>
        <plasmid evidence="1">unnamed3</plasmid>
    </source>
</reference>
<name>A0A9E7SXA8_9EURY</name>
<protein>
    <submittedName>
        <fullName evidence="1">Uncharacterized protein</fullName>
    </submittedName>
</protein>
<accession>A0A9E7SXA8</accession>
<dbReference type="AlphaFoldDB" id="A0A9E7SXA8"/>
<gene>
    <name evidence="1" type="ORF">NGM29_21020</name>
</gene>
<keyword evidence="2" id="KW-1185">Reference proteome</keyword>
<dbReference type="KEGG" id="sawl:NGM29_21020"/>
<dbReference type="GeneID" id="73292584"/>
<dbReference type="EMBL" id="CP100358">
    <property type="protein sequence ID" value="UTF55977.1"/>
    <property type="molecule type" value="Genomic_DNA"/>
</dbReference>
<evidence type="ECO:0000313" key="1">
    <source>
        <dbReference type="EMBL" id="UTF55977.1"/>
    </source>
</evidence>
<dbReference type="Proteomes" id="UP001056855">
    <property type="component" value="Plasmid unnamed3"/>
</dbReference>
<geneLocation type="plasmid" evidence="1 2">
    <name>unnamed3</name>
</geneLocation>
<proteinExistence type="predicted"/>
<organism evidence="1 2">
    <name type="scientific">Natronosalvus rutilus</name>
    <dbReference type="NCBI Taxonomy" id="2953753"/>
    <lineage>
        <taxon>Archaea</taxon>
        <taxon>Methanobacteriati</taxon>
        <taxon>Methanobacteriota</taxon>
        <taxon>Stenosarchaea group</taxon>
        <taxon>Halobacteria</taxon>
        <taxon>Halobacteriales</taxon>
        <taxon>Natrialbaceae</taxon>
        <taxon>Natronosalvus</taxon>
    </lineage>
</organism>
<dbReference type="RefSeq" id="WP_254161533.1">
    <property type="nucleotide sequence ID" value="NZ_CP100358.1"/>
</dbReference>
<keyword evidence="1" id="KW-0614">Plasmid</keyword>